<dbReference type="EMBL" id="BBYR01000052">
    <property type="protein sequence ID" value="GAP37602.1"/>
    <property type="molecule type" value="Genomic_DNA"/>
</dbReference>
<comment type="similarity">
    <text evidence="1">Belongs to the LysR transcriptional regulatory family.</text>
</comment>
<keyword evidence="4" id="KW-0010">Activator</keyword>
<dbReference type="GO" id="GO:0003700">
    <property type="term" value="F:DNA-binding transcription factor activity"/>
    <property type="evidence" value="ECO:0007669"/>
    <property type="project" value="InterPro"/>
</dbReference>
<dbReference type="RefSeq" id="WP_054021532.1">
    <property type="nucleotide sequence ID" value="NZ_BBYR01000052.1"/>
</dbReference>
<feature type="domain" description="HTH lysR-type" evidence="6">
    <location>
        <begin position="2"/>
        <end position="59"/>
    </location>
</feature>
<evidence type="ECO:0000256" key="2">
    <source>
        <dbReference type="ARBA" id="ARBA00023015"/>
    </source>
</evidence>
<dbReference type="SUPFAM" id="SSF46785">
    <property type="entry name" value="Winged helix' DNA-binding domain"/>
    <property type="match status" value="1"/>
</dbReference>
<dbReference type="PRINTS" id="PR00039">
    <property type="entry name" value="HTHLYSR"/>
</dbReference>
<reference evidence="8" key="1">
    <citation type="submission" date="2015-07" db="EMBL/GenBank/DDBJ databases">
        <title>Discovery of a poly(ethylene terephthalate assimilation.</title>
        <authorList>
            <person name="Yoshida S."/>
            <person name="Hiraga K."/>
            <person name="Takehana T."/>
            <person name="Taniguchi I."/>
            <person name="Yamaji H."/>
            <person name="Maeda Y."/>
            <person name="Toyohara K."/>
            <person name="Miyamoto K."/>
            <person name="Kimura Y."/>
            <person name="Oda K."/>
        </authorList>
    </citation>
    <scope>NUCLEOTIDE SEQUENCE [LARGE SCALE GENOMIC DNA]</scope>
    <source>
        <strain evidence="8">NBRC 110686 / TISTR 2288 / 201-F6</strain>
    </source>
</reference>
<dbReference type="InterPro" id="IPR036388">
    <property type="entry name" value="WH-like_DNA-bd_sf"/>
</dbReference>
<evidence type="ECO:0000313" key="8">
    <source>
        <dbReference type="Proteomes" id="UP000037660"/>
    </source>
</evidence>
<dbReference type="STRING" id="1547922.ISF6_3547"/>
<dbReference type="SUPFAM" id="SSF53850">
    <property type="entry name" value="Periplasmic binding protein-like II"/>
    <property type="match status" value="1"/>
</dbReference>
<accession>A0A0K8P4L7</accession>
<sequence>MLNLRRIEAFLAVAEAGSISHAAQQLDLAQSVVSRHVAALEQALGTRLFERTGRGVVPTDAAQALAPRLRAALEDMQRATQAAAEWGPEPGGTVRVGLVPAATRPLVGLLYQRVAERLPRVRLQVVDGFSNALEERLVQGELDLAVINRFGGTALRGEERLAVVPTQVIGPPGAFAPPPAEIAFRQLADLPLVLPSRPNALRTALDQLARQAGIVLKVMVEADSTLTIRDLVRQCGLYSLLPRQMFDDELSAATMSAARLVRPELPRTLALVSGALQADSAAVRAVAHEIRSLVPTPPVRALWC</sequence>
<keyword evidence="3" id="KW-0238">DNA-binding</keyword>
<keyword evidence="2" id="KW-0805">Transcription regulation</keyword>
<evidence type="ECO:0000256" key="5">
    <source>
        <dbReference type="ARBA" id="ARBA00023163"/>
    </source>
</evidence>
<comment type="caution">
    <text evidence="7">The sequence shown here is derived from an EMBL/GenBank/DDBJ whole genome shotgun (WGS) entry which is preliminary data.</text>
</comment>
<dbReference type="Gene3D" id="1.10.10.10">
    <property type="entry name" value="Winged helix-like DNA-binding domain superfamily/Winged helix DNA-binding domain"/>
    <property type="match status" value="1"/>
</dbReference>
<evidence type="ECO:0000256" key="4">
    <source>
        <dbReference type="ARBA" id="ARBA00023159"/>
    </source>
</evidence>
<reference evidence="7 8" key="2">
    <citation type="journal article" date="2016" name="Science">
        <title>A bacterium that degrades and assimilates poly(ethylene terephthalate).</title>
        <authorList>
            <person name="Yoshida S."/>
            <person name="Hiraga K."/>
            <person name="Takehana T."/>
            <person name="Taniguchi I."/>
            <person name="Yamaji H."/>
            <person name="Maeda Y."/>
            <person name="Toyohara K."/>
            <person name="Miyamoto K."/>
            <person name="Kimura Y."/>
            <person name="Oda K."/>
        </authorList>
    </citation>
    <scope>NUCLEOTIDE SEQUENCE [LARGE SCALE GENOMIC DNA]</scope>
    <source>
        <strain evidence="8">NBRC 110686 / TISTR 2288 / 201-F6</strain>
    </source>
</reference>
<dbReference type="GO" id="GO:0003677">
    <property type="term" value="F:DNA binding"/>
    <property type="evidence" value="ECO:0007669"/>
    <property type="project" value="UniProtKB-KW"/>
</dbReference>
<evidence type="ECO:0000256" key="1">
    <source>
        <dbReference type="ARBA" id="ARBA00009437"/>
    </source>
</evidence>
<dbReference type="Pfam" id="PF00126">
    <property type="entry name" value="HTH_1"/>
    <property type="match status" value="1"/>
</dbReference>
<dbReference type="InterPro" id="IPR036390">
    <property type="entry name" value="WH_DNA-bd_sf"/>
</dbReference>
<dbReference type="PANTHER" id="PTHR30293:SF0">
    <property type="entry name" value="NITROGEN ASSIMILATION REGULATORY PROTEIN NAC"/>
    <property type="match status" value="1"/>
</dbReference>
<dbReference type="Gene3D" id="3.40.190.290">
    <property type="match status" value="1"/>
</dbReference>
<proteinExistence type="inferred from homology"/>
<dbReference type="GO" id="GO:2000142">
    <property type="term" value="P:regulation of DNA-templated transcription initiation"/>
    <property type="evidence" value="ECO:0007669"/>
    <property type="project" value="TreeGrafter"/>
</dbReference>
<evidence type="ECO:0000256" key="3">
    <source>
        <dbReference type="ARBA" id="ARBA00023125"/>
    </source>
</evidence>
<dbReference type="FunFam" id="1.10.10.10:FF:000001">
    <property type="entry name" value="LysR family transcriptional regulator"/>
    <property type="match status" value="1"/>
</dbReference>
<keyword evidence="5" id="KW-0804">Transcription</keyword>
<organism evidence="7 8">
    <name type="scientific">Piscinibacter sakaiensis</name>
    <name type="common">Ideonella sakaiensis</name>
    <dbReference type="NCBI Taxonomy" id="1547922"/>
    <lineage>
        <taxon>Bacteria</taxon>
        <taxon>Pseudomonadati</taxon>
        <taxon>Pseudomonadota</taxon>
        <taxon>Betaproteobacteria</taxon>
        <taxon>Burkholderiales</taxon>
        <taxon>Sphaerotilaceae</taxon>
        <taxon>Piscinibacter</taxon>
    </lineage>
</organism>
<dbReference type="PANTHER" id="PTHR30293">
    <property type="entry name" value="TRANSCRIPTIONAL REGULATORY PROTEIN NAC-RELATED"/>
    <property type="match status" value="1"/>
</dbReference>
<dbReference type="InterPro" id="IPR005119">
    <property type="entry name" value="LysR_subst-bd"/>
</dbReference>
<dbReference type="OrthoDB" id="8587114at2"/>
<dbReference type="InterPro" id="IPR000847">
    <property type="entry name" value="LysR_HTH_N"/>
</dbReference>
<dbReference type="Proteomes" id="UP000037660">
    <property type="component" value="Unassembled WGS sequence"/>
</dbReference>
<evidence type="ECO:0000313" key="7">
    <source>
        <dbReference type="EMBL" id="GAP37602.1"/>
    </source>
</evidence>
<gene>
    <name evidence="7" type="ORF">ISF6_3547</name>
</gene>
<dbReference type="Pfam" id="PF03466">
    <property type="entry name" value="LysR_substrate"/>
    <property type="match status" value="1"/>
</dbReference>
<dbReference type="AlphaFoldDB" id="A0A0K8P4L7"/>
<protein>
    <submittedName>
        <fullName evidence="7">Transcriptional regulator</fullName>
    </submittedName>
</protein>
<dbReference type="PROSITE" id="PS50931">
    <property type="entry name" value="HTH_LYSR"/>
    <property type="match status" value="1"/>
</dbReference>
<evidence type="ECO:0000259" key="6">
    <source>
        <dbReference type="PROSITE" id="PS50931"/>
    </source>
</evidence>
<keyword evidence="8" id="KW-1185">Reference proteome</keyword>
<name>A0A0K8P4L7_PISS1</name>